<feature type="coiled-coil region" evidence="6">
    <location>
        <begin position="175"/>
        <end position="241"/>
    </location>
</feature>
<sequence>MSEHRELSERGGDARFPEEYRSADEISLYELWDVLVRRWWVIVGLTVLAGGLGLAYAAVTPSAYEFRSTIDLARVYDGGGAFKPVESASGVEARLSNHIVPDGRRALSDSLGEVPRVQVTAAGDSRITLTSRTPASRAEDVASLHEAIADQLRDNQQPELQEMIDLRTAPLETSVEDLRTELEAIGDQMEALARGALSRESDETLARFVEMQELQALRRDAASLRRNLNKAQLEITMLAESSRGTSLSAVATQSDEPVGAGRAIILLLSLLLGGMLGVFSAFFIEFVQRANQRR</sequence>
<dbReference type="Pfam" id="PF02706">
    <property type="entry name" value="Wzz"/>
    <property type="match status" value="1"/>
</dbReference>
<evidence type="ECO:0000256" key="1">
    <source>
        <dbReference type="ARBA" id="ARBA00004651"/>
    </source>
</evidence>
<name>A0AAE3G2K6_9GAMM</name>
<dbReference type="InterPro" id="IPR003856">
    <property type="entry name" value="LPS_length_determ_N"/>
</dbReference>
<keyword evidence="10" id="KW-1185">Reference proteome</keyword>
<feature type="domain" description="Polysaccharide chain length determinant N-terminal" evidence="8">
    <location>
        <begin position="24"/>
        <end position="71"/>
    </location>
</feature>
<comment type="subcellular location">
    <subcellularLocation>
        <location evidence="1">Cell membrane</location>
        <topology evidence="1">Multi-pass membrane protein</topology>
    </subcellularLocation>
</comment>
<dbReference type="RefSeq" id="WP_253475395.1">
    <property type="nucleotide sequence ID" value="NZ_JALJXV010000002.1"/>
</dbReference>
<dbReference type="AlphaFoldDB" id="A0AAE3G2K6"/>
<keyword evidence="5 7" id="KW-0472">Membrane</keyword>
<feature type="transmembrane region" description="Helical" evidence="7">
    <location>
        <begin position="263"/>
        <end position="284"/>
    </location>
</feature>
<dbReference type="Proteomes" id="UP001205843">
    <property type="component" value="Unassembled WGS sequence"/>
</dbReference>
<evidence type="ECO:0000256" key="3">
    <source>
        <dbReference type="ARBA" id="ARBA00022692"/>
    </source>
</evidence>
<evidence type="ECO:0000256" key="7">
    <source>
        <dbReference type="SAM" id="Phobius"/>
    </source>
</evidence>
<comment type="caution">
    <text evidence="9">The sequence shown here is derived from an EMBL/GenBank/DDBJ whole genome shotgun (WGS) entry which is preliminary data.</text>
</comment>
<protein>
    <submittedName>
        <fullName evidence="9">LPS O-antigen subunit length determinant protein (WzzB/FepE family)</fullName>
    </submittedName>
</protein>
<evidence type="ECO:0000256" key="2">
    <source>
        <dbReference type="ARBA" id="ARBA00022475"/>
    </source>
</evidence>
<organism evidence="9 10">
    <name type="scientific">Natronocella acetinitrilica</name>
    <dbReference type="NCBI Taxonomy" id="414046"/>
    <lineage>
        <taxon>Bacteria</taxon>
        <taxon>Pseudomonadati</taxon>
        <taxon>Pseudomonadota</taxon>
        <taxon>Gammaproteobacteria</taxon>
        <taxon>Chromatiales</taxon>
        <taxon>Ectothiorhodospiraceae</taxon>
        <taxon>Natronocella</taxon>
    </lineage>
</organism>
<evidence type="ECO:0000256" key="6">
    <source>
        <dbReference type="SAM" id="Coils"/>
    </source>
</evidence>
<dbReference type="InterPro" id="IPR050445">
    <property type="entry name" value="Bact_polysacc_biosynth/exp"/>
</dbReference>
<evidence type="ECO:0000313" key="9">
    <source>
        <dbReference type="EMBL" id="MCP1673988.1"/>
    </source>
</evidence>
<feature type="transmembrane region" description="Helical" evidence="7">
    <location>
        <begin position="39"/>
        <end position="59"/>
    </location>
</feature>
<dbReference type="EMBL" id="JALJXV010000002">
    <property type="protein sequence ID" value="MCP1673988.1"/>
    <property type="molecule type" value="Genomic_DNA"/>
</dbReference>
<keyword evidence="6" id="KW-0175">Coiled coil</keyword>
<proteinExistence type="predicted"/>
<reference evidence="9" key="1">
    <citation type="submission" date="2022-03" db="EMBL/GenBank/DDBJ databases">
        <title>Genomic Encyclopedia of Type Strains, Phase III (KMG-III): the genomes of soil and plant-associated and newly described type strains.</title>
        <authorList>
            <person name="Whitman W."/>
        </authorList>
    </citation>
    <scope>NUCLEOTIDE SEQUENCE</scope>
    <source>
        <strain evidence="9">ANL 6-2</strain>
    </source>
</reference>
<dbReference type="GO" id="GO:0005886">
    <property type="term" value="C:plasma membrane"/>
    <property type="evidence" value="ECO:0007669"/>
    <property type="project" value="UniProtKB-SubCell"/>
</dbReference>
<keyword evidence="3 7" id="KW-0812">Transmembrane</keyword>
<evidence type="ECO:0000256" key="5">
    <source>
        <dbReference type="ARBA" id="ARBA00023136"/>
    </source>
</evidence>
<evidence type="ECO:0000256" key="4">
    <source>
        <dbReference type="ARBA" id="ARBA00022989"/>
    </source>
</evidence>
<keyword evidence="4 7" id="KW-1133">Transmembrane helix</keyword>
<accession>A0AAE3G2K6</accession>
<evidence type="ECO:0000259" key="8">
    <source>
        <dbReference type="Pfam" id="PF02706"/>
    </source>
</evidence>
<dbReference type="PANTHER" id="PTHR32309:SF31">
    <property type="entry name" value="CAPSULAR EXOPOLYSACCHARIDE FAMILY"/>
    <property type="match status" value="1"/>
</dbReference>
<gene>
    <name evidence="9" type="ORF">J2T57_001087</name>
</gene>
<dbReference type="PANTHER" id="PTHR32309">
    <property type="entry name" value="TYROSINE-PROTEIN KINASE"/>
    <property type="match status" value="1"/>
</dbReference>
<keyword evidence="2" id="KW-1003">Cell membrane</keyword>
<evidence type="ECO:0000313" key="10">
    <source>
        <dbReference type="Proteomes" id="UP001205843"/>
    </source>
</evidence>